<dbReference type="EMBL" id="BK061392">
    <property type="protein sequence ID" value="DAZ91091.1"/>
    <property type="molecule type" value="Genomic_RNA"/>
</dbReference>
<proteinExistence type="predicted"/>
<name>A0A9N6YJL7_9NIDO</name>
<accession>A0A9N6YJL7</accession>
<sequence length="142" mass="15282">MDRNQLIKFLTNPGFNPKSNKGKKKNKPQRSQSLVFLPQAPKPKPRPKTDLSALVAALTLAGKGSKPQKKANPVTYPYGAGMPADDCRRKGECIGHSQEKLSKVIGTVVTLVKNGGGTILEQNGNLVITAEVPNPFVPPKKD</sequence>
<reference evidence="2" key="1">
    <citation type="journal article" date="2022" name="ISME Commun">
        <title>Revealing the uncharacterised diversity of amphibian and reptile viruses.</title>
        <authorList>
            <person name="Harding E.F."/>
            <person name="Russo A.G."/>
            <person name="Yan G.J.H."/>
            <person name="Mercer L.K."/>
            <person name="White P.A."/>
        </authorList>
    </citation>
    <scope>NUCLEOTIDE SEQUENCE</scope>
</reference>
<evidence type="ECO:0000256" key="1">
    <source>
        <dbReference type="SAM" id="MobiDB-lite"/>
    </source>
</evidence>
<evidence type="ECO:0000313" key="2">
    <source>
        <dbReference type="EMBL" id="DAZ91091.1"/>
    </source>
</evidence>
<feature type="region of interest" description="Disordered" evidence="1">
    <location>
        <begin position="1"/>
        <end position="48"/>
    </location>
</feature>
<reference evidence="2" key="2">
    <citation type="submission" date="2022-06" db="EMBL/GenBank/DDBJ databases">
        <authorList>
            <person name="Harding E.F."/>
            <person name="Russo A.G."/>
            <person name="Yan G.J.H."/>
            <person name="Mercer L.K."/>
            <person name="White P.A."/>
        </authorList>
    </citation>
    <scope>NUCLEOTIDE SEQUENCE</scope>
</reference>
<organism evidence="2">
    <name type="scientific">Pond slider nidovirus</name>
    <dbReference type="NCBI Taxonomy" id="2961778"/>
    <lineage>
        <taxon>Viruses</taxon>
        <taxon>Riboviria</taxon>
        <taxon>Orthornavirae</taxon>
        <taxon>Pisuviricota</taxon>
        <taxon>Pisoniviricetes</taxon>
        <taxon>Nidovirales</taxon>
    </lineage>
</organism>
<protein>
    <submittedName>
        <fullName evidence="2">Uncharacterized protein</fullName>
    </submittedName>
</protein>